<dbReference type="CDD" id="cd00088">
    <property type="entry name" value="HPT"/>
    <property type="match status" value="1"/>
</dbReference>
<feature type="modified residue" description="Phosphohistidine" evidence="2">
    <location>
        <position position="140"/>
    </location>
</feature>
<dbReference type="Gene3D" id="1.20.120.160">
    <property type="entry name" value="HPT domain"/>
    <property type="match status" value="1"/>
</dbReference>
<name>A0ABY4S2W8_AQUTE</name>
<accession>A0ABY4S2W8</accession>
<protein>
    <submittedName>
        <fullName evidence="4">Hpt domain-containing protein</fullName>
    </submittedName>
</protein>
<proteinExistence type="predicted"/>
<sequence length="197" mass="21298">MHRTVATFLPIQARLCLTGLAAKHNMLLQLRLASAFKNASQRSNYTSCLMPQYKPVALLSSAEPGGAGAGAEPRTDLPPELLALLDSQALDRLRELDPGGKMGLVTRVLRTFDSSMIKLLQQLEEAQVSNDHQVVRHVAHTLKSSAASVGALQLSAMCADIERRVRESDTAELPARLDAMVAECQRLRTGLKSIASA</sequence>
<dbReference type="EMBL" id="CP097635">
    <property type="protein sequence ID" value="URI06033.1"/>
    <property type="molecule type" value="Genomic_DNA"/>
</dbReference>
<keyword evidence="1" id="KW-0902">Two-component regulatory system</keyword>
<organism evidence="4 5">
    <name type="scientific">Aquincola tertiaricarbonis</name>
    <dbReference type="NCBI Taxonomy" id="391953"/>
    <lineage>
        <taxon>Bacteria</taxon>
        <taxon>Pseudomonadati</taxon>
        <taxon>Pseudomonadota</taxon>
        <taxon>Betaproteobacteria</taxon>
        <taxon>Burkholderiales</taxon>
        <taxon>Sphaerotilaceae</taxon>
        <taxon>Aquincola</taxon>
    </lineage>
</organism>
<evidence type="ECO:0000313" key="4">
    <source>
        <dbReference type="EMBL" id="URI06033.1"/>
    </source>
</evidence>
<gene>
    <name evidence="4" type="ORF">MW290_08805</name>
</gene>
<evidence type="ECO:0000313" key="5">
    <source>
        <dbReference type="Proteomes" id="UP001056201"/>
    </source>
</evidence>
<dbReference type="InterPro" id="IPR008207">
    <property type="entry name" value="Sig_transdc_His_kin_Hpt_dom"/>
</dbReference>
<evidence type="ECO:0000256" key="2">
    <source>
        <dbReference type="PROSITE-ProRule" id="PRU00110"/>
    </source>
</evidence>
<dbReference type="InterPro" id="IPR036641">
    <property type="entry name" value="HPT_dom_sf"/>
</dbReference>
<dbReference type="PROSITE" id="PS50894">
    <property type="entry name" value="HPT"/>
    <property type="match status" value="1"/>
</dbReference>
<dbReference type="RefSeq" id="WP_250194298.1">
    <property type="nucleotide sequence ID" value="NZ_CP097635.1"/>
</dbReference>
<dbReference type="Proteomes" id="UP001056201">
    <property type="component" value="Chromosome 1"/>
</dbReference>
<evidence type="ECO:0000256" key="1">
    <source>
        <dbReference type="ARBA" id="ARBA00023012"/>
    </source>
</evidence>
<keyword evidence="2" id="KW-0597">Phosphoprotein</keyword>
<evidence type="ECO:0000259" key="3">
    <source>
        <dbReference type="PROSITE" id="PS50894"/>
    </source>
</evidence>
<feature type="domain" description="HPt" evidence="3">
    <location>
        <begin position="101"/>
        <end position="194"/>
    </location>
</feature>
<reference evidence="4" key="1">
    <citation type="submission" date="2022-05" db="EMBL/GenBank/DDBJ databases">
        <title>An RpoN-dependent PEP-CTERM gene is involved in floc formation of an Aquincola tertiaricarbonis strain.</title>
        <authorList>
            <person name="Qiu D."/>
            <person name="Xia M."/>
        </authorList>
    </citation>
    <scope>NUCLEOTIDE SEQUENCE</scope>
    <source>
        <strain evidence="4">RN12</strain>
    </source>
</reference>
<dbReference type="Pfam" id="PF01627">
    <property type="entry name" value="Hpt"/>
    <property type="match status" value="1"/>
</dbReference>
<keyword evidence="5" id="KW-1185">Reference proteome</keyword>
<dbReference type="SUPFAM" id="SSF47226">
    <property type="entry name" value="Histidine-containing phosphotransfer domain, HPT domain"/>
    <property type="match status" value="1"/>
</dbReference>